<proteinExistence type="predicted"/>
<organism evidence="1 2">
    <name type="scientific">Tegillarca granosa</name>
    <name type="common">Malaysian cockle</name>
    <name type="synonym">Anadara granosa</name>
    <dbReference type="NCBI Taxonomy" id="220873"/>
    <lineage>
        <taxon>Eukaryota</taxon>
        <taxon>Metazoa</taxon>
        <taxon>Spiralia</taxon>
        <taxon>Lophotrochozoa</taxon>
        <taxon>Mollusca</taxon>
        <taxon>Bivalvia</taxon>
        <taxon>Autobranchia</taxon>
        <taxon>Pteriomorphia</taxon>
        <taxon>Arcoida</taxon>
        <taxon>Arcoidea</taxon>
        <taxon>Arcidae</taxon>
        <taxon>Tegillarca</taxon>
    </lineage>
</organism>
<keyword evidence="2" id="KW-1185">Reference proteome</keyword>
<name>A0ABQ9FD96_TEGGR</name>
<evidence type="ECO:0000313" key="1">
    <source>
        <dbReference type="EMBL" id="KAJ8315276.1"/>
    </source>
</evidence>
<dbReference type="EMBL" id="JARBDR010000337">
    <property type="protein sequence ID" value="KAJ8315276.1"/>
    <property type="molecule type" value="Genomic_DNA"/>
</dbReference>
<comment type="caution">
    <text evidence="1">The sequence shown here is derived from an EMBL/GenBank/DDBJ whole genome shotgun (WGS) entry which is preliminary data.</text>
</comment>
<reference evidence="1 2" key="1">
    <citation type="submission" date="2022-12" db="EMBL/GenBank/DDBJ databases">
        <title>Chromosome-level genome of Tegillarca granosa.</title>
        <authorList>
            <person name="Kim J."/>
        </authorList>
    </citation>
    <scope>NUCLEOTIDE SEQUENCE [LARGE SCALE GENOMIC DNA]</scope>
    <source>
        <strain evidence="1">Teg-2019</strain>
        <tissue evidence="1">Adductor muscle</tissue>
    </source>
</reference>
<protein>
    <submittedName>
        <fullName evidence="1">Uncharacterized protein</fullName>
    </submittedName>
</protein>
<sequence length="67" mass="7963">MVNTEKKEPVLNLFDICKSGKKNLKRLVDTLKISLIFSNTLFLLLKRTKLLKLQIIKMTYYMFNVIR</sequence>
<accession>A0ABQ9FD96</accession>
<evidence type="ECO:0000313" key="2">
    <source>
        <dbReference type="Proteomes" id="UP001217089"/>
    </source>
</evidence>
<gene>
    <name evidence="1" type="ORF">KUTeg_007426</name>
</gene>
<dbReference type="Proteomes" id="UP001217089">
    <property type="component" value="Unassembled WGS sequence"/>
</dbReference>